<organism evidence="1 2">
    <name type="scientific">Flavobacterium fragile</name>
    <dbReference type="NCBI Taxonomy" id="2949085"/>
    <lineage>
        <taxon>Bacteria</taxon>
        <taxon>Pseudomonadati</taxon>
        <taxon>Bacteroidota</taxon>
        <taxon>Flavobacteriia</taxon>
        <taxon>Flavobacteriales</taxon>
        <taxon>Flavobacteriaceae</taxon>
        <taxon>Flavobacterium</taxon>
    </lineage>
</organism>
<accession>A0ABT0TJQ0</accession>
<keyword evidence="2" id="KW-1185">Reference proteome</keyword>
<proteinExistence type="predicted"/>
<evidence type="ECO:0000313" key="1">
    <source>
        <dbReference type="EMBL" id="MCL9771203.1"/>
    </source>
</evidence>
<dbReference type="EMBL" id="JAMLJN010000015">
    <property type="protein sequence ID" value="MCL9771203.1"/>
    <property type="molecule type" value="Genomic_DNA"/>
</dbReference>
<protein>
    <submittedName>
        <fullName evidence="1">Uncharacterized protein</fullName>
    </submittedName>
</protein>
<sequence>MDIILKNKLIITTLLFTCFVKAQPGYSGSFQFKVYNNKTLVNLSDSNWKVITKKNLNTNLTQSYKFPDYYEISIEGGNGREDLFVDIIFKKDTMRIYPPSIDLRTVTLDSISFKKGIFKIPNHIYDLKDLVKNKPKYYKYIPSIESDWDLFSVNKEVYKCFIEKIEDLDMISTSTLSSENGNSMNWNSSTQFYFKKNYIIKHHDGYDSNNHWDNKHFIYEIKNINDSTFWGGKINRYEILSLYAKENALYALIKKSYADLNKDTYGVYKLYFVGEEKITNKLAVELNKQQIEEDYKSAMKLQGYSGAIREKIKIKYKTLK</sequence>
<dbReference type="RefSeq" id="WP_250583213.1">
    <property type="nucleotide sequence ID" value="NZ_JAMLJN010000015.1"/>
</dbReference>
<reference evidence="1 2" key="1">
    <citation type="submission" date="2022-05" db="EMBL/GenBank/DDBJ databases">
        <title>Flavobacterium sp., isolated from activated sludge.</title>
        <authorList>
            <person name="Ran Q."/>
        </authorList>
    </citation>
    <scope>NUCLEOTIDE SEQUENCE [LARGE SCALE GENOMIC DNA]</scope>
    <source>
        <strain evidence="1 2">HXWNR69</strain>
    </source>
</reference>
<dbReference type="Proteomes" id="UP001203342">
    <property type="component" value="Unassembled WGS sequence"/>
</dbReference>
<evidence type="ECO:0000313" key="2">
    <source>
        <dbReference type="Proteomes" id="UP001203342"/>
    </source>
</evidence>
<name>A0ABT0TJQ0_9FLAO</name>
<gene>
    <name evidence="1" type="ORF">NAT47_12340</name>
</gene>
<comment type="caution">
    <text evidence="1">The sequence shown here is derived from an EMBL/GenBank/DDBJ whole genome shotgun (WGS) entry which is preliminary data.</text>
</comment>